<dbReference type="EMBL" id="JAEEGA010000002">
    <property type="protein sequence ID" value="MBP1040408.1"/>
    <property type="molecule type" value="Genomic_DNA"/>
</dbReference>
<comment type="caution">
    <text evidence="2">The sequence shown here is derived from an EMBL/GenBank/DDBJ whole genome shotgun (WGS) entry which is preliminary data.</text>
</comment>
<proteinExistence type="predicted"/>
<dbReference type="PROSITE" id="PS50943">
    <property type="entry name" value="HTH_CROC1"/>
    <property type="match status" value="1"/>
</dbReference>
<gene>
    <name evidence="2" type="ORF">I6N95_05205</name>
</gene>
<evidence type="ECO:0000313" key="2">
    <source>
        <dbReference type="EMBL" id="MBP1040408.1"/>
    </source>
</evidence>
<accession>A0A940SVK1</accession>
<dbReference type="SUPFAM" id="SSF47413">
    <property type="entry name" value="lambda repressor-like DNA-binding domains"/>
    <property type="match status" value="1"/>
</dbReference>
<protein>
    <submittedName>
        <fullName evidence="2">Helix-turn-helix domain-containing protein</fullName>
    </submittedName>
</protein>
<evidence type="ECO:0000259" key="1">
    <source>
        <dbReference type="PROSITE" id="PS50943"/>
    </source>
</evidence>
<dbReference type="Proteomes" id="UP000674938">
    <property type="component" value="Unassembled WGS sequence"/>
</dbReference>
<dbReference type="AlphaFoldDB" id="A0A940SVK1"/>
<dbReference type="CDD" id="cd00093">
    <property type="entry name" value="HTH_XRE"/>
    <property type="match status" value="1"/>
</dbReference>
<dbReference type="GO" id="GO:0003677">
    <property type="term" value="F:DNA binding"/>
    <property type="evidence" value="ECO:0007669"/>
    <property type="project" value="InterPro"/>
</dbReference>
<keyword evidence="3" id="KW-1185">Reference proteome</keyword>
<name>A0A940SVK1_9ENTE</name>
<dbReference type="InterPro" id="IPR001387">
    <property type="entry name" value="Cro/C1-type_HTH"/>
</dbReference>
<evidence type="ECO:0000313" key="3">
    <source>
        <dbReference type="Proteomes" id="UP000674938"/>
    </source>
</evidence>
<dbReference type="SMART" id="SM00530">
    <property type="entry name" value="HTH_XRE"/>
    <property type="match status" value="1"/>
</dbReference>
<dbReference type="InterPro" id="IPR010982">
    <property type="entry name" value="Lambda_DNA-bd_dom_sf"/>
</dbReference>
<sequence>MDIRNIKAIDLSYKTGIGKSSISQWLSGKYEAKQDKIYILAKVLNVDEAWLMGLDVPMEKKLSFSHMYEQLPKNRKKQVIAYTKQQYTDFLKSNEDIIENEEISTYTSLFNSLDDDGKELAIDNLKALQKKFSKKHPNNNQDVS</sequence>
<dbReference type="Gene3D" id="1.10.260.40">
    <property type="entry name" value="lambda repressor-like DNA-binding domains"/>
    <property type="match status" value="1"/>
</dbReference>
<feature type="domain" description="HTH cro/C1-type" evidence="1">
    <location>
        <begin position="10"/>
        <end position="51"/>
    </location>
</feature>
<reference evidence="2" key="1">
    <citation type="submission" date="2020-12" db="EMBL/GenBank/DDBJ databases">
        <title>Vagococcus allomyrinae sp. nov. and Enterococcus lavae sp. nov., isolated from the larvae of Allomyrina dichotoma.</title>
        <authorList>
            <person name="Lee S.D."/>
        </authorList>
    </citation>
    <scope>NUCLEOTIDE SEQUENCE</scope>
    <source>
        <strain evidence="2">BWB3-3</strain>
    </source>
</reference>
<dbReference type="Pfam" id="PF01381">
    <property type="entry name" value="HTH_3"/>
    <property type="match status" value="1"/>
</dbReference>
<organism evidence="2 3">
    <name type="scientific">Vagococcus allomyrinae</name>
    <dbReference type="NCBI Taxonomy" id="2794353"/>
    <lineage>
        <taxon>Bacteria</taxon>
        <taxon>Bacillati</taxon>
        <taxon>Bacillota</taxon>
        <taxon>Bacilli</taxon>
        <taxon>Lactobacillales</taxon>
        <taxon>Enterococcaceae</taxon>
        <taxon>Vagococcus</taxon>
    </lineage>
</organism>